<keyword evidence="2 4" id="KW-0862">Zinc</keyword>
<evidence type="ECO:0000256" key="2">
    <source>
        <dbReference type="ARBA" id="ARBA00022833"/>
    </source>
</evidence>
<dbReference type="SMART" id="SM00829">
    <property type="entry name" value="PKS_ER"/>
    <property type="match status" value="1"/>
</dbReference>
<protein>
    <submittedName>
        <fullName evidence="6">Alcohol dehydrogenase catalytic domain-containing protein</fullName>
    </submittedName>
</protein>
<dbReference type="InterPro" id="IPR020843">
    <property type="entry name" value="ER"/>
</dbReference>
<dbReference type="Gene3D" id="3.40.50.720">
    <property type="entry name" value="NAD(P)-binding Rossmann-like Domain"/>
    <property type="match status" value="1"/>
</dbReference>
<dbReference type="Proteomes" id="UP000886817">
    <property type="component" value="Unassembled WGS sequence"/>
</dbReference>
<comment type="caution">
    <text evidence="6">The sequence shown here is derived from an EMBL/GenBank/DDBJ whole genome shotgun (WGS) entry which is preliminary data.</text>
</comment>
<reference evidence="6" key="2">
    <citation type="submission" date="2021-04" db="EMBL/GenBank/DDBJ databases">
        <authorList>
            <person name="Gilroy R."/>
        </authorList>
    </citation>
    <scope>NUCLEOTIDE SEQUENCE</scope>
    <source>
        <strain evidence="6">ChiSjej1B19-8411</strain>
    </source>
</reference>
<dbReference type="InterPro" id="IPR002328">
    <property type="entry name" value="ADH_Zn_CS"/>
</dbReference>
<reference evidence="6" key="1">
    <citation type="journal article" date="2021" name="PeerJ">
        <title>Extensive microbial diversity within the chicken gut microbiome revealed by metagenomics and culture.</title>
        <authorList>
            <person name="Gilroy R."/>
            <person name="Ravi A."/>
            <person name="Getino M."/>
            <person name="Pursley I."/>
            <person name="Horton D.L."/>
            <person name="Alikhan N.F."/>
            <person name="Baker D."/>
            <person name="Gharbi K."/>
            <person name="Hall N."/>
            <person name="Watson M."/>
            <person name="Adriaenssens E.M."/>
            <person name="Foster-Nyarko E."/>
            <person name="Jarju S."/>
            <person name="Secka A."/>
            <person name="Antonio M."/>
            <person name="Oren A."/>
            <person name="Chaudhuri R.R."/>
            <person name="La Ragione R."/>
            <person name="Hildebrand F."/>
            <person name="Pallen M.J."/>
        </authorList>
    </citation>
    <scope>NUCLEOTIDE SEQUENCE</scope>
    <source>
        <strain evidence="6">ChiSjej1B19-8411</strain>
    </source>
</reference>
<dbReference type="SUPFAM" id="SSF50129">
    <property type="entry name" value="GroES-like"/>
    <property type="match status" value="1"/>
</dbReference>
<dbReference type="InterPro" id="IPR013154">
    <property type="entry name" value="ADH-like_N"/>
</dbReference>
<organism evidence="6 7">
    <name type="scientific">Candidatus Blautia gallistercoris</name>
    <dbReference type="NCBI Taxonomy" id="2838490"/>
    <lineage>
        <taxon>Bacteria</taxon>
        <taxon>Bacillati</taxon>
        <taxon>Bacillota</taxon>
        <taxon>Clostridia</taxon>
        <taxon>Lachnospirales</taxon>
        <taxon>Lachnospiraceae</taxon>
        <taxon>Blautia</taxon>
    </lineage>
</organism>
<dbReference type="InterPro" id="IPR050129">
    <property type="entry name" value="Zn_alcohol_dh"/>
</dbReference>
<dbReference type="SUPFAM" id="SSF51735">
    <property type="entry name" value="NAD(P)-binding Rossmann-fold domains"/>
    <property type="match status" value="1"/>
</dbReference>
<dbReference type="EMBL" id="DXEX01000273">
    <property type="protein sequence ID" value="HIX60573.1"/>
    <property type="molecule type" value="Genomic_DNA"/>
</dbReference>
<dbReference type="AlphaFoldDB" id="A0A9D1WK78"/>
<evidence type="ECO:0000313" key="6">
    <source>
        <dbReference type="EMBL" id="HIX60573.1"/>
    </source>
</evidence>
<evidence type="ECO:0000313" key="7">
    <source>
        <dbReference type="Proteomes" id="UP000886817"/>
    </source>
</evidence>
<keyword evidence="1 4" id="KW-0479">Metal-binding</keyword>
<accession>A0A9D1WK78</accession>
<name>A0A9D1WK78_9FIRM</name>
<feature type="domain" description="Enoyl reductase (ER)" evidence="5">
    <location>
        <begin position="10"/>
        <end position="335"/>
    </location>
</feature>
<keyword evidence="3" id="KW-0560">Oxidoreductase</keyword>
<dbReference type="InterPro" id="IPR011032">
    <property type="entry name" value="GroES-like_sf"/>
</dbReference>
<dbReference type="InterPro" id="IPR013149">
    <property type="entry name" value="ADH-like_C"/>
</dbReference>
<dbReference type="PANTHER" id="PTHR43401">
    <property type="entry name" value="L-THREONINE 3-DEHYDROGENASE"/>
    <property type="match status" value="1"/>
</dbReference>
<dbReference type="GO" id="GO:0016491">
    <property type="term" value="F:oxidoreductase activity"/>
    <property type="evidence" value="ECO:0007669"/>
    <property type="project" value="UniProtKB-KW"/>
</dbReference>
<evidence type="ECO:0000256" key="4">
    <source>
        <dbReference type="RuleBase" id="RU361277"/>
    </source>
</evidence>
<dbReference type="Pfam" id="PF08240">
    <property type="entry name" value="ADH_N"/>
    <property type="match status" value="1"/>
</dbReference>
<gene>
    <name evidence="6" type="ORF">IAA45_12810</name>
</gene>
<comment type="similarity">
    <text evidence="4">Belongs to the zinc-containing alcohol dehydrogenase family.</text>
</comment>
<evidence type="ECO:0000259" key="5">
    <source>
        <dbReference type="SMART" id="SM00829"/>
    </source>
</evidence>
<dbReference type="Gene3D" id="3.90.180.10">
    <property type="entry name" value="Medium-chain alcohol dehydrogenases, catalytic domain"/>
    <property type="match status" value="1"/>
</dbReference>
<dbReference type="InterPro" id="IPR036291">
    <property type="entry name" value="NAD(P)-bd_dom_sf"/>
</dbReference>
<sequence>MKSAKLMEAGRIVLCEEAKPEIQSATDVLVEVKAVGICGTDLHVFRGERKDVEFPRVMGHELSGIVRETGSGVSRVKKGDRVVLDPVFACGTCKTCQKGHPNVCADVKCYGVQMDGGFQEYIVTGEEHLYPFSETISFEQAALAEPFSIASNIVARTQITEEDSVVILGSGTIGLCVMQAAKGLGARVLISDVEDAKLKKALEMGADVTVNSRKASLAEAVEQFCPGGADVVIDAVGVAPLTEQTLDLTAPLARIAVIGFDEKPAQIPPVKITKKELTLVGSRMNCHRFPEVMKWLEEGRINADQMITRRYPLDEIQKAFEETLSDGRENVKTLILL</sequence>
<evidence type="ECO:0000256" key="3">
    <source>
        <dbReference type="ARBA" id="ARBA00023002"/>
    </source>
</evidence>
<dbReference type="PROSITE" id="PS00059">
    <property type="entry name" value="ADH_ZINC"/>
    <property type="match status" value="1"/>
</dbReference>
<dbReference type="GO" id="GO:0008270">
    <property type="term" value="F:zinc ion binding"/>
    <property type="evidence" value="ECO:0007669"/>
    <property type="project" value="InterPro"/>
</dbReference>
<proteinExistence type="inferred from homology"/>
<evidence type="ECO:0000256" key="1">
    <source>
        <dbReference type="ARBA" id="ARBA00022723"/>
    </source>
</evidence>
<dbReference type="Pfam" id="PF00107">
    <property type="entry name" value="ADH_zinc_N"/>
    <property type="match status" value="1"/>
</dbReference>
<comment type="cofactor">
    <cofactor evidence="4">
        <name>Zn(2+)</name>
        <dbReference type="ChEBI" id="CHEBI:29105"/>
    </cofactor>
</comment>
<dbReference type="PANTHER" id="PTHR43401:SF2">
    <property type="entry name" value="L-THREONINE 3-DEHYDROGENASE"/>
    <property type="match status" value="1"/>
</dbReference>